<dbReference type="EnsemblMetazoa" id="BGLB029906-RF">
    <property type="protein sequence ID" value="BGLB029906-PF"/>
    <property type="gene ID" value="BGLB029906"/>
</dbReference>
<dbReference type="KEGG" id="bgt:106058696"/>
<dbReference type="AlphaFoldDB" id="A0A2C9LDD6"/>
<evidence type="ECO:0000256" key="1">
    <source>
        <dbReference type="SAM" id="MobiDB-lite"/>
    </source>
</evidence>
<evidence type="ECO:0000313" key="3">
    <source>
        <dbReference type="Proteomes" id="UP000076420"/>
    </source>
</evidence>
<dbReference type="EnsemblMetazoa" id="BGLB029906-RB">
    <property type="protein sequence ID" value="BGLB029906-PB"/>
    <property type="gene ID" value="BGLB029906"/>
</dbReference>
<dbReference type="EnsemblMetazoa" id="BGLB029906-RC">
    <property type="protein sequence ID" value="BGLB029906-PC"/>
    <property type="gene ID" value="BGLB029906"/>
</dbReference>
<feature type="region of interest" description="Disordered" evidence="1">
    <location>
        <begin position="355"/>
        <end position="400"/>
    </location>
</feature>
<name>A0A2C9LDD6_BIOGL</name>
<sequence length="400" mass="45440">MDPTILPYGLHDDLRLRLEKLSRSYDLATMKIFMAVESLGDNNVYSTYTPVGAGSSEPPINSRLLSVWHHDQTLQKRLDKLSDEYDTETLKVYMATLALGQETISHVYDPAIERRELWETFLIRREACRLDLARHEKLKEKYHQFLTEVGREEQGKQFFHSIIALLKSKGAVDIFRQTSSKYFPDLESTFCGLLCKLFDKKLESWFDNFEAVNVRLTAHVKVSNLVRVLTGQVDLICRKGGILYAINVKVTGMPTPRPMDVNELCLVKAMVIQNGLADPDAMICGLLVCHLGEDRPVLRLWEYRPTRAMDIAIQEADVDNMIEAGKHSKLHELWPQNVCPPGVASLTAREAFPENPAPPKYTDVKPANHVTGNINNSTNQNYNDNDLKNRKTPSIVQTTK</sequence>
<dbReference type="OrthoDB" id="6075498at2759"/>
<reference evidence="2" key="1">
    <citation type="submission" date="2020-05" db="UniProtKB">
        <authorList>
            <consortium name="EnsemblMetazoa"/>
        </authorList>
    </citation>
    <scope>IDENTIFICATION</scope>
    <source>
        <strain evidence="2">BB02</strain>
    </source>
</reference>
<proteinExistence type="predicted"/>
<evidence type="ECO:0000313" key="2">
    <source>
        <dbReference type="EnsemblMetazoa" id="BGLB029906-PF"/>
    </source>
</evidence>
<dbReference type="EnsemblMetazoa" id="BGLB029906-RD">
    <property type="protein sequence ID" value="BGLB029906-PD"/>
    <property type="gene ID" value="BGLB029906"/>
</dbReference>
<dbReference type="Proteomes" id="UP000076420">
    <property type="component" value="Unassembled WGS sequence"/>
</dbReference>
<feature type="compositionally biased region" description="Low complexity" evidence="1">
    <location>
        <begin position="373"/>
        <end position="384"/>
    </location>
</feature>
<accession>A0A2C9LDD6</accession>
<protein>
    <submittedName>
        <fullName evidence="2">Uncharacterized protein</fullName>
    </submittedName>
</protein>
<gene>
    <name evidence="2" type="primary">106058696</name>
</gene>
<organism evidence="2 3">
    <name type="scientific">Biomphalaria glabrata</name>
    <name type="common">Bloodfluke planorb</name>
    <name type="synonym">Freshwater snail</name>
    <dbReference type="NCBI Taxonomy" id="6526"/>
    <lineage>
        <taxon>Eukaryota</taxon>
        <taxon>Metazoa</taxon>
        <taxon>Spiralia</taxon>
        <taxon>Lophotrochozoa</taxon>
        <taxon>Mollusca</taxon>
        <taxon>Gastropoda</taxon>
        <taxon>Heterobranchia</taxon>
        <taxon>Euthyneura</taxon>
        <taxon>Panpulmonata</taxon>
        <taxon>Hygrophila</taxon>
        <taxon>Lymnaeoidea</taxon>
        <taxon>Planorbidae</taxon>
        <taxon>Biomphalaria</taxon>
    </lineage>
</organism>
<dbReference type="VEuPathDB" id="VectorBase:BGLB029906"/>
<dbReference type="VEuPathDB" id="VectorBase:BGLAX_049037"/>